<dbReference type="EC" id="6.3.2.10" evidence="10 11"/>
<proteinExistence type="inferred from homology"/>
<evidence type="ECO:0000259" key="14">
    <source>
        <dbReference type="Pfam" id="PF08245"/>
    </source>
</evidence>
<dbReference type="RefSeq" id="WP_015558503.1">
    <property type="nucleotide sequence ID" value="NC_021039.1"/>
</dbReference>
<dbReference type="SUPFAM" id="SSF53623">
    <property type="entry name" value="MurD-like peptide ligases, catalytic domain"/>
    <property type="match status" value="1"/>
</dbReference>
<comment type="similarity">
    <text evidence="10">Belongs to the MurCDEF family. MurF subfamily.</text>
</comment>
<evidence type="ECO:0000256" key="11">
    <source>
        <dbReference type="RuleBase" id="RU004136"/>
    </source>
</evidence>
<dbReference type="SUPFAM" id="SSF63418">
    <property type="entry name" value="MurE/MurF N-terminal domain"/>
    <property type="match status" value="1"/>
</dbReference>
<evidence type="ECO:0000256" key="5">
    <source>
        <dbReference type="ARBA" id="ARBA00022840"/>
    </source>
</evidence>
<keyword evidence="9 10" id="KW-0961">Cell wall biogenesis/degradation</keyword>
<feature type="domain" description="Mur ligase C-terminal" evidence="13">
    <location>
        <begin position="318"/>
        <end position="437"/>
    </location>
</feature>
<dbReference type="InterPro" id="IPR036565">
    <property type="entry name" value="Mur-like_cat_sf"/>
</dbReference>
<dbReference type="Pfam" id="PF08245">
    <property type="entry name" value="Mur_ligase_M"/>
    <property type="match status" value="1"/>
</dbReference>
<dbReference type="PANTHER" id="PTHR43024:SF1">
    <property type="entry name" value="UDP-N-ACETYLMURAMOYL-TRIPEPTIDE--D-ALANYL-D-ALANINE LIGASE"/>
    <property type="match status" value="1"/>
</dbReference>
<dbReference type="Gene3D" id="3.40.1390.10">
    <property type="entry name" value="MurE/MurF, N-terminal domain"/>
    <property type="match status" value="1"/>
</dbReference>
<dbReference type="InterPro" id="IPR004101">
    <property type="entry name" value="Mur_ligase_C"/>
</dbReference>
<dbReference type="OrthoDB" id="9801978at2"/>
<evidence type="ECO:0000313" key="16">
    <source>
        <dbReference type="Proteomes" id="UP000007054"/>
    </source>
</evidence>
<keyword evidence="8 10" id="KW-0131">Cell cycle</keyword>
<evidence type="ECO:0000259" key="13">
    <source>
        <dbReference type="Pfam" id="PF02875"/>
    </source>
</evidence>
<feature type="domain" description="Mur ligase central" evidence="14">
    <location>
        <begin position="105"/>
        <end position="291"/>
    </location>
</feature>
<comment type="catalytic activity">
    <reaction evidence="10 11">
        <text>D-alanyl-D-alanine + UDP-N-acetyl-alpha-D-muramoyl-L-alanyl-gamma-D-glutamyl-meso-2,6-diaminopimelate + ATP = UDP-N-acetyl-alpha-D-muramoyl-L-alanyl-gamma-D-glutamyl-meso-2,6-diaminopimeloyl-D-alanyl-D-alanine + ADP + phosphate + H(+)</text>
        <dbReference type="Rhea" id="RHEA:28374"/>
        <dbReference type="ChEBI" id="CHEBI:15378"/>
        <dbReference type="ChEBI" id="CHEBI:30616"/>
        <dbReference type="ChEBI" id="CHEBI:43474"/>
        <dbReference type="ChEBI" id="CHEBI:57822"/>
        <dbReference type="ChEBI" id="CHEBI:61386"/>
        <dbReference type="ChEBI" id="CHEBI:83905"/>
        <dbReference type="ChEBI" id="CHEBI:456216"/>
        <dbReference type="EC" id="6.3.2.10"/>
    </reaction>
</comment>
<keyword evidence="7 10" id="KW-0573">Peptidoglycan synthesis</keyword>
<evidence type="ECO:0000256" key="9">
    <source>
        <dbReference type="ARBA" id="ARBA00023316"/>
    </source>
</evidence>
<dbReference type="KEGG" id="rch:RUM_15030"/>
<dbReference type="GO" id="GO:0009252">
    <property type="term" value="P:peptidoglycan biosynthetic process"/>
    <property type="evidence" value="ECO:0007669"/>
    <property type="project" value="UniProtKB-UniRule"/>
</dbReference>
<dbReference type="Pfam" id="PF02875">
    <property type="entry name" value="Mur_ligase_C"/>
    <property type="match status" value="1"/>
</dbReference>
<evidence type="ECO:0000256" key="6">
    <source>
        <dbReference type="ARBA" id="ARBA00022960"/>
    </source>
</evidence>
<keyword evidence="4 10" id="KW-0547">Nucleotide-binding</keyword>
<evidence type="ECO:0000256" key="3">
    <source>
        <dbReference type="ARBA" id="ARBA00022618"/>
    </source>
</evidence>
<dbReference type="PATRIC" id="fig|213810.4.peg.1400"/>
<organism evidence="15 16">
    <name type="scientific">Ruminococcus champanellensis (strain DSM 18848 / JCM 17042 / KCTC 15320 / 18P13)</name>
    <dbReference type="NCBI Taxonomy" id="213810"/>
    <lineage>
        <taxon>Bacteria</taxon>
        <taxon>Bacillati</taxon>
        <taxon>Bacillota</taxon>
        <taxon>Clostridia</taxon>
        <taxon>Eubacteriales</taxon>
        <taxon>Oscillospiraceae</taxon>
        <taxon>Ruminococcus</taxon>
    </lineage>
</organism>
<dbReference type="HAMAP" id="MF_02019">
    <property type="entry name" value="MurF"/>
    <property type="match status" value="1"/>
</dbReference>
<dbReference type="Gene3D" id="3.40.1190.10">
    <property type="entry name" value="Mur-like, catalytic domain"/>
    <property type="match status" value="1"/>
</dbReference>
<dbReference type="Gene3D" id="3.90.190.20">
    <property type="entry name" value="Mur ligase, C-terminal domain"/>
    <property type="match status" value="1"/>
</dbReference>
<dbReference type="InterPro" id="IPR000713">
    <property type="entry name" value="Mur_ligase_N"/>
</dbReference>
<feature type="domain" description="Mur ligase N-terminal catalytic" evidence="12">
    <location>
        <begin position="25"/>
        <end position="70"/>
    </location>
</feature>
<dbReference type="InterPro" id="IPR035911">
    <property type="entry name" value="MurE/MurF_N"/>
</dbReference>
<reference evidence="15 16" key="1">
    <citation type="submission" date="2010-03" db="EMBL/GenBank/DDBJ databases">
        <title>The genome sequence of Ruminococcus sp. 18P13.</title>
        <authorList>
            <consortium name="metaHIT consortium -- http://www.metahit.eu/"/>
            <person name="Pajon A."/>
            <person name="Turner K."/>
            <person name="Parkhill J."/>
            <person name="Bernalier A."/>
        </authorList>
    </citation>
    <scope>NUCLEOTIDE SEQUENCE [LARGE SCALE GENOMIC DNA]</scope>
    <source>
        <strain evidence="16">DSM 18848 / JCM 17042 / 18P13</strain>
    </source>
</reference>
<keyword evidence="2 10" id="KW-0436">Ligase</keyword>
<dbReference type="PANTHER" id="PTHR43024">
    <property type="entry name" value="UDP-N-ACETYLMURAMOYL-TRIPEPTIDE--D-ALANYL-D-ALANINE LIGASE"/>
    <property type="match status" value="1"/>
</dbReference>
<protein>
    <recommendedName>
        <fullName evidence="10 11">UDP-N-acetylmuramoyl-tripeptide--D-alanyl-D-alanine ligase</fullName>
        <ecNumber evidence="10 11">6.3.2.10</ecNumber>
    </recommendedName>
    <alternativeName>
        <fullName evidence="10">D-alanyl-D-alanine-adding enzyme</fullName>
    </alternativeName>
</protein>
<dbReference type="GO" id="GO:0047480">
    <property type="term" value="F:UDP-N-acetylmuramoyl-tripeptide-D-alanyl-D-alanine ligase activity"/>
    <property type="evidence" value="ECO:0007669"/>
    <property type="project" value="UniProtKB-UniRule"/>
</dbReference>
<dbReference type="Proteomes" id="UP000007054">
    <property type="component" value="Chromosome"/>
</dbReference>
<evidence type="ECO:0000256" key="8">
    <source>
        <dbReference type="ARBA" id="ARBA00023306"/>
    </source>
</evidence>
<evidence type="ECO:0000256" key="2">
    <source>
        <dbReference type="ARBA" id="ARBA00022598"/>
    </source>
</evidence>
<keyword evidence="6 10" id="KW-0133">Cell shape</keyword>
<dbReference type="InterPro" id="IPR036615">
    <property type="entry name" value="Mur_ligase_C_dom_sf"/>
</dbReference>
<dbReference type="UniPathway" id="UPA00219"/>
<sequence length="454" mass="48561">MERVTLTEIAQAVGGTLSNCPDCAVTEISTDTRTITPGCVFLALRGARFDGHTFARQACEQGAVAVISDHVIPDCPCIVVDSTGKALLAFAAYYRRKFQPFFVGVTGSVGKTTTKNMIALVLSTHCKTLKTAGNLNNEIGLPKTLMGLDSTYKAAVVEMGMSDFGEISRLSKAAAPSIGVITNIGFSHIAQLKSQEGICRAKLEILDGMAADAPLVVNGDDPYLIPLKTTLSRPVYTYGIKNAGADCRAERIVSENGCTSFDLCWQGTVTPVTLPCIGEHNVMNGAAAFCIGMLAGMEPEEIAGALRTYQPDGMRQNIQQIDDKTVILDCYNASPDSMRASLSVLGQLSVTGRRIGVLGDMLELGEQSRQLHRMVGGLVTPAQVDLLFCYGPESRYIAEEAAKQGVPVQHFTEKEALTEQLRRSLQPGDAVLFKASRGMQLESVAKALFPALAV</sequence>
<dbReference type="GO" id="GO:0071555">
    <property type="term" value="P:cell wall organization"/>
    <property type="evidence" value="ECO:0007669"/>
    <property type="project" value="UniProtKB-KW"/>
</dbReference>
<dbReference type="NCBIfam" id="TIGR01143">
    <property type="entry name" value="murF"/>
    <property type="match status" value="1"/>
</dbReference>
<evidence type="ECO:0000256" key="4">
    <source>
        <dbReference type="ARBA" id="ARBA00022741"/>
    </source>
</evidence>
<dbReference type="InterPro" id="IPR051046">
    <property type="entry name" value="MurCDEF_CellWall_CoF430Synth"/>
</dbReference>
<evidence type="ECO:0000256" key="10">
    <source>
        <dbReference type="HAMAP-Rule" id="MF_02019"/>
    </source>
</evidence>
<name>D4LDA2_RUMC1</name>
<evidence type="ECO:0000256" key="1">
    <source>
        <dbReference type="ARBA" id="ARBA00022490"/>
    </source>
</evidence>
<keyword evidence="3 10" id="KW-0132">Cell division</keyword>
<dbReference type="InterPro" id="IPR013221">
    <property type="entry name" value="Mur_ligase_cen"/>
</dbReference>
<accession>D4LDA2</accession>
<evidence type="ECO:0000259" key="12">
    <source>
        <dbReference type="Pfam" id="PF01225"/>
    </source>
</evidence>
<dbReference type="GO" id="GO:0005524">
    <property type="term" value="F:ATP binding"/>
    <property type="evidence" value="ECO:0007669"/>
    <property type="project" value="UniProtKB-UniRule"/>
</dbReference>
<dbReference type="InterPro" id="IPR005863">
    <property type="entry name" value="UDP-N-AcMur_synth"/>
</dbReference>
<dbReference type="GeneID" id="83156223"/>
<gene>
    <name evidence="10" type="primary">murF</name>
    <name evidence="15" type="ordered locus">RUM_15030</name>
</gene>
<evidence type="ECO:0000313" key="15">
    <source>
        <dbReference type="EMBL" id="CBL17597.1"/>
    </source>
</evidence>
<keyword evidence="16" id="KW-1185">Reference proteome</keyword>
<dbReference type="GO" id="GO:0051301">
    <property type="term" value="P:cell division"/>
    <property type="evidence" value="ECO:0007669"/>
    <property type="project" value="UniProtKB-KW"/>
</dbReference>
<dbReference type="BioCyc" id="RCHA213810:RUM_RS07315-MONOMER"/>
<keyword evidence="5 10" id="KW-0067">ATP-binding</keyword>
<dbReference type="SUPFAM" id="SSF53244">
    <property type="entry name" value="MurD-like peptide ligases, peptide-binding domain"/>
    <property type="match status" value="1"/>
</dbReference>
<dbReference type="GO" id="GO:0008766">
    <property type="term" value="F:UDP-N-acetylmuramoylalanyl-D-glutamyl-2,6-diaminopimelate-D-alanyl-D-alanine ligase activity"/>
    <property type="evidence" value="ECO:0007669"/>
    <property type="project" value="RHEA"/>
</dbReference>
<dbReference type="Pfam" id="PF01225">
    <property type="entry name" value="Mur_ligase"/>
    <property type="match status" value="1"/>
</dbReference>
<dbReference type="HOGENOM" id="CLU_031507_1_1_9"/>
<feature type="binding site" evidence="10">
    <location>
        <begin position="107"/>
        <end position="113"/>
    </location>
    <ligand>
        <name>ATP</name>
        <dbReference type="ChEBI" id="CHEBI:30616"/>
    </ligand>
</feature>
<evidence type="ECO:0000256" key="7">
    <source>
        <dbReference type="ARBA" id="ARBA00022984"/>
    </source>
</evidence>
<dbReference type="STRING" id="213810.RUM_15030"/>
<dbReference type="EMBL" id="FP929052">
    <property type="protein sequence ID" value="CBL17597.1"/>
    <property type="molecule type" value="Genomic_DNA"/>
</dbReference>
<keyword evidence="1 10" id="KW-0963">Cytoplasm</keyword>
<comment type="pathway">
    <text evidence="10 11">Cell wall biogenesis; peptidoglycan biosynthesis.</text>
</comment>
<dbReference type="GO" id="GO:0008360">
    <property type="term" value="P:regulation of cell shape"/>
    <property type="evidence" value="ECO:0007669"/>
    <property type="project" value="UniProtKB-KW"/>
</dbReference>
<dbReference type="AlphaFoldDB" id="D4LDA2"/>
<comment type="subcellular location">
    <subcellularLocation>
        <location evidence="10 11">Cytoplasm</location>
    </subcellularLocation>
</comment>
<comment type="function">
    <text evidence="10 11">Involved in cell wall formation. Catalyzes the final step in the synthesis of UDP-N-acetylmuramoyl-pentapeptide, the precursor of murein.</text>
</comment>
<dbReference type="GO" id="GO:0005737">
    <property type="term" value="C:cytoplasm"/>
    <property type="evidence" value="ECO:0007669"/>
    <property type="project" value="UniProtKB-SubCell"/>
</dbReference>